<dbReference type="NCBIfam" id="NF033788">
    <property type="entry name" value="HTH_metalloreg"/>
    <property type="match status" value="1"/>
</dbReference>
<dbReference type="InterPro" id="IPR001845">
    <property type="entry name" value="HTH_ArsR_DNA-bd_dom"/>
</dbReference>
<dbReference type="PANTHER" id="PTHR33154:SF18">
    <property type="entry name" value="ARSENICAL RESISTANCE OPERON REPRESSOR"/>
    <property type="match status" value="1"/>
</dbReference>
<evidence type="ECO:0000313" key="6">
    <source>
        <dbReference type="Proteomes" id="UP000295504"/>
    </source>
</evidence>
<evidence type="ECO:0000256" key="2">
    <source>
        <dbReference type="ARBA" id="ARBA00023125"/>
    </source>
</evidence>
<organism evidence="5 6">
    <name type="scientific">Serpentinicella alkaliphila</name>
    <dbReference type="NCBI Taxonomy" id="1734049"/>
    <lineage>
        <taxon>Bacteria</taxon>
        <taxon>Bacillati</taxon>
        <taxon>Bacillota</taxon>
        <taxon>Clostridia</taxon>
        <taxon>Peptostreptococcales</taxon>
        <taxon>Natronincolaceae</taxon>
        <taxon>Serpentinicella</taxon>
    </lineage>
</organism>
<dbReference type="SUPFAM" id="SSF46785">
    <property type="entry name" value="Winged helix' DNA-binding domain"/>
    <property type="match status" value="1"/>
</dbReference>
<evidence type="ECO:0000313" key="5">
    <source>
        <dbReference type="EMBL" id="TCQ03054.1"/>
    </source>
</evidence>
<dbReference type="CDD" id="cd00090">
    <property type="entry name" value="HTH_ARSR"/>
    <property type="match status" value="1"/>
</dbReference>
<dbReference type="AlphaFoldDB" id="A0A4V2T3X7"/>
<proteinExistence type="predicted"/>
<evidence type="ECO:0000259" key="4">
    <source>
        <dbReference type="PROSITE" id="PS50987"/>
    </source>
</evidence>
<keyword evidence="3" id="KW-0804">Transcription</keyword>
<dbReference type="OrthoDB" id="9798835at2"/>
<keyword evidence="2" id="KW-0238">DNA-binding</keyword>
<evidence type="ECO:0000256" key="1">
    <source>
        <dbReference type="ARBA" id="ARBA00023015"/>
    </source>
</evidence>
<keyword evidence="6" id="KW-1185">Reference proteome</keyword>
<dbReference type="GO" id="GO:0003700">
    <property type="term" value="F:DNA-binding transcription factor activity"/>
    <property type="evidence" value="ECO:0007669"/>
    <property type="project" value="InterPro"/>
</dbReference>
<dbReference type="InterPro" id="IPR011991">
    <property type="entry name" value="ArsR-like_HTH"/>
</dbReference>
<dbReference type="SMART" id="SM00418">
    <property type="entry name" value="HTH_ARSR"/>
    <property type="match status" value="1"/>
</dbReference>
<feature type="domain" description="HTH arsR-type" evidence="4">
    <location>
        <begin position="1"/>
        <end position="93"/>
    </location>
</feature>
<dbReference type="Proteomes" id="UP000295504">
    <property type="component" value="Unassembled WGS sequence"/>
</dbReference>
<dbReference type="InterPro" id="IPR051081">
    <property type="entry name" value="HTH_MetalResp_TranReg"/>
</dbReference>
<dbReference type="RefSeq" id="WP_132848124.1">
    <property type="nucleotide sequence ID" value="NZ_CP058648.1"/>
</dbReference>
<dbReference type="PANTHER" id="PTHR33154">
    <property type="entry name" value="TRANSCRIPTIONAL REGULATOR, ARSR FAMILY"/>
    <property type="match status" value="1"/>
</dbReference>
<comment type="caution">
    <text evidence="5">The sequence shown here is derived from an EMBL/GenBank/DDBJ whole genome shotgun (WGS) entry which is preliminary data.</text>
</comment>
<dbReference type="InterPro" id="IPR036390">
    <property type="entry name" value="WH_DNA-bd_sf"/>
</dbReference>
<dbReference type="Gene3D" id="1.10.10.10">
    <property type="entry name" value="Winged helix-like DNA-binding domain superfamily/Winged helix DNA-binding domain"/>
    <property type="match status" value="1"/>
</dbReference>
<name>A0A4V2T3X7_9FIRM</name>
<reference evidence="5 6" key="1">
    <citation type="submission" date="2019-03" db="EMBL/GenBank/DDBJ databases">
        <title>Genomic Encyclopedia of Type Strains, Phase IV (KMG-IV): sequencing the most valuable type-strain genomes for metagenomic binning, comparative biology and taxonomic classification.</title>
        <authorList>
            <person name="Goeker M."/>
        </authorList>
    </citation>
    <scope>NUCLEOTIDE SEQUENCE [LARGE SCALE GENOMIC DNA]</scope>
    <source>
        <strain evidence="5 6">DSM 100013</strain>
    </source>
</reference>
<sequence length="101" mass="11631">MKDYAEIFKALSDEGRLKILKFISGCERCACEVQEQLDLTQPTISHHMKILTQAGIVNCEKKGRWMHYSVNKEKMLEVSEFIQSVVVCSDDTIINNFKECD</sequence>
<keyword evidence="1" id="KW-0805">Transcription regulation</keyword>
<evidence type="ECO:0000256" key="3">
    <source>
        <dbReference type="ARBA" id="ARBA00023163"/>
    </source>
</evidence>
<dbReference type="EMBL" id="SLYC01000011">
    <property type="protein sequence ID" value="TCQ03054.1"/>
    <property type="molecule type" value="Genomic_DNA"/>
</dbReference>
<protein>
    <submittedName>
        <fullName evidence="5">ArsR family transcriptional regulator</fullName>
    </submittedName>
</protein>
<dbReference type="InterPro" id="IPR036388">
    <property type="entry name" value="WH-like_DNA-bd_sf"/>
</dbReference>
<gene>
    <name evidence="5" type="ORF">EDD79_101117</name>
</gene>
<dbReference type="Pfam" id="PF01022">
    <property type="entry name" value="HTH_5"/>
    <property type="match status" value="1"/>
</dbReference>
<dbReference type="PRINTS" id="PR00778">
    <property type="entry name" value="HTHARSR"/>
</dbReference>
<dbReference type="GO" id="GO:0003677">
    <property type="term" value="F:DNA binding"/>
    <property type="evidence" value="ECO:0007669"/>
    <property type="project" value="UniProtKB-KW"/>
</dbReference>
<accession>A0A4V2T3X7</accession>
<dbReference type="PROSITE" id="PS50987">
    <property type="entry name" value="HTH_ARSR_2"/>
    <property type="match status" value="1"/>
</dbReference>